<sequence>MSYESVETVMRRVADELIRPRFRALSEGDIDTKSGPHDLVTIADVESEKALTPCCARLMTSPWWARRQPSTTPR</sequence>
<evidence type="ECO:0000313" key="2">
    <source>
        <dbReference type="Proteomes" id="UP001157125"/>
    </source>
</evidence>
<comment type="caution">
    <text evidence="1">The sequence shown here is derived from an EMBL/GenBank/DDBJ whole genome shotgun (WGS) entry which is preliminary data.</text>
</comment>
<name>A0ABQ6ID13_9MICO</name>
<dbReference type="SUPFAM" id="SSF56655">
    <property type="entry name" value="Carbohydrate phosphatase"/>
    <property type="match status" value="1"/>
</dbReference>
<accession>A0ABQ6ID13</accession>
<proteinExistence type="predicted"/>
<gene>
    <name evidence="1" type="ORF">GCM10025876_14540</name>
</gene>
<organism evidence="1 2">
    <name type="scientific">Demequina litorisediminis</name>
    <dbReference type="NCBI Taxonomy" id="1849022"/>
    <lineage>
        <taxon>Bacteria</taxon>
        <taxon>Bacillati</taxon>
        <taxon>Actinomycetota</taxon>
        <taxon>Actinomycetes</taxon>
        <taxon>Micrococcales</taxon>
        <taxon>Demequinaceae</taxon>
        <taxon>Demequina</taxon>
    </lineage>
</organism>
<dbReference type="Gene3D" id="3.30.540.10">
    <property type="entry name" value="Fructose-1,6-Bisphosphatase, subunit A, domain 1"/>
    <property type="match status" value="1"/>
</dbReference>
<dbReference type="Proteomes" id="UP001157125">
    <property type="component" value="Unassembled WGS sequence"/>
</dbReference>
<reference evidence="2" key="1">
    <citation type="journal article" date="2019" name="Int. J. Syst. Evol. Microbiol.">
        <title>The Global Catalogue of Microorganisms (GCM) 10K type strain sequencing project: providing services to taxonomists for standard genome sequencing and annotation.</title>
        <authorList>
            <consortium name="The Broad Institute Genomics Platform"/>
            <consortium name="The Broad Institute Genome Sequencing Center for Infectious Disease"/>
            <person name="Wu L."/>
            <person name="Ma J."/>
        </authorList>
    </citation>
    <scope>NUCLEOTIDE SEQUENCE [LARGE SCALE GENOMIC DNA]</scope>
    <source>
        <strain evidence="2">NBRC 112299</strain>
    </source>
</reference>
<dbReference type="EMBL" id="BSUN01000001">
    <property type="protein sequence ID" value="GMA35250.1"/>
    <property type="molecule type" value="Genomic_DNA"/>
</dbReference>
<evidence type="ECO:0000313" key="1">
    <source>
        <dbReference type="EMBL" id="GMA35250.1"/>
    </source>
</evidence>
<keyword evidence="2" id="KW-1185">Reference proteome</keyword>
<protein>
    <submittedName>
        <fullName evidence="1">Uncharacterized protein</fullName>
    </submittedName>
</protein>